<evidence type="ECO:0000313" key="9">
    <source>
        <dbReference type="EMBL" id="KUJ19342.1"/>
    </source>
</evidence>
<dbReference type="InterPro" id="IPR036928">
    <property type="entry name" value="AS_sf"/>
</dbReference>
<evidence type="ECO:0000256" key="5">
    <source>
        <dbReference type="PIRSR" id="PIRSR001221-1"/>
    </source>
</evidence>
<evidence type="ECO:0000256" key="4">
    <source>
        <dbReference type="ARBA" id="ARBA00022801"/>
    </source>
</evidence>
<accession>A0A194XHU2</accession>
<feature type="binding site" evidence="6">
    <location>
        <begin position="242"/>
        <end position="245"/>
    </location>
    <ligand>
        <name>substrate</name>
    </ligand>
</feature>
<dbReference type="InParanoid" id="A0A194XHU2"/>
<dbReference type="PANTHER" id="PTHR46072:SF11">
    <property type="entry name" value="AMIDASE-RELATED"/>
    <property type="match status" value="1"/>
</dbReference>
<dbReference type="PROSITE" id="PS00571">
    <property type="entry name" value="AMIDASES"/>
    <property type="match status" value="1"/>
</dbReference>
<dbReference type="Pfam" id="PF01425">
    <property type="entry name" value="Amidase"/>
    <property type="match status" value="1"/>
</dbReference>
<dbReference type="EC" id="3.5.1.4" evidence="3"/>
<dbReference type="EMBL" id="KQ947411">
    <property type="protein sequence ID" value="KUJ19342.1"/>
    <property type="molecule type" value="Genomic_DNA"/>
</dbReference>
<comment type="similarity">
    <text evidence="2">Belongs to the amidase family.</text>
</comment>
<dbReference type="STRING" id="149040.A0A194XHU2"/>
<comment type="catalytic activity">
    <reaction evidence="1">
        <text>a monocarboxylic acid amide + H2O = a monocarboxylate + NH4(+)</text>
        <dbReference type="Rhea" id="RHEA:12020"/>
        <dbReference type="ChEBI" id="CHEBI:15377"/>
        <dbReference type="ChEBI" id="CHEBI:28938"/>
        <dbReference type="ChEBI" id="CHEBI:35757"/>
        <dbReference type="ChEBI" id="CHEBI:83628"/>
        <dbReference type="EC" id="3.5.1.4"/>
    </reaction>
</comment>
<dbReference type="GeneID" id="28828023"/>
<evidence type="ECO:0000256" key="3">
    <source>
        <dbReference type="ARBA" id="ARBA00012922"/>
    </source>
</evidence>
<dbReference type="InterPro" id="IPR020556">
    <property type="entry name" value="Amidase_CS"/>
</dbReference>
<proteinExistence type="inferred from homology"/>
<sequence>MQTVEDHTAIQPAKTWQSVRDSKKAEQAARIPAEWKLQQSDYPPAGTVDVRPVASTCGILSERELKISGEAYDATSLAAAIAEGIYTAEEVAIAFCKRAAIGHQLCNNLTEIMFLDAIEDAKKLDTYFKETGKTVGPLHGLPMTFKECFHVKGYDACNGYISRTFDPSTKTTYSIELVKAAGAVIVAKTNVPQTMLVAEADNNVFGQTKNPVVHHLTCGGSSGGEGSNMAFRGSAIGIGTDVGGSIRVPCAANGVYGFKPTCGVLPFYGYAASGYTGVNTGVPATLGPMAQSARDLTLLTKVVRDAKPWLVDPAVVPGIWEQATVSRKPVVGVIHKSGLTSHPPIQRAVREAVAKLQAAGFEVKDFTPPDFGEIRNVTKQLFTLDALSYQKRELKKANEPVVKSVVDIGFWQLPPKTQEEAWEWNTKRLGICKQMLDAWQETKVDVVLCPTGPHTAVLPGEWSNDMYTVAWNAVDYPAVVIPFTKADPALDPKDANFVPMNELDVVNEAKYDPQLMAGAPAALQIVGPKWGDAQLLKDVELIDSVLNPKSDTDARLKTAQSKL</sequence>
<name>A0A194XHU2_MOLSC</name>
<feature type="region of interest" description="Disordered" evidence="7">
    <location>
        <begin position="1"/>
        <end position="22"/>
    </location>
</feature>
<evidence type="ECO:0000259" key="8">
    <source>
        <dbReference type="Pfam" id="PF01425"/>
    </source>
</evidence>
<keyword evidence="10" id="KW-1185">Reference proteome</keyword>
<evidence type="ECO:0000256" key="1">
    <source>
        <dbReference type="ARBA" id="ARBA00001311"/>
    </source>
</evidence>
<evidence type="ECO:0000256" key="6">
    <source>
        <dbReference type="PIRSR" id="PIRSR001221-2"/>
    </source>
</evidence>
<dbReference type="PANTHER" id="PTHR46072">
    <property type="entry name" value="AMIDASE-RELATED-RELATED"/>
    <property type="match status" value="1"/>
</dbReference>
<keyword evidence="4" id="KW-0378">Hydrolase</keyword>
<dbReference type="KEGG" id="psco:LY89DRAFT_716878"/>
<feature type="binding site" evidence="6">
    <location>
        <position position="195"/>
    </location>
    <ligand>
        <name>substrate</name>
    </ligand>
</feature>
<gene>
    <name evidence="9" type="ORF">LY89DRAFT_716878</name>
</gene>
<dbReference type="AlphaFoldDB" id="A0A194XHU2"/>
<evidence type="ECO:0000256" key="7">
    <source>
        <dbReference type="SAM" id="MobiDB-lite"/>
    </source>
</evidence>
<feature type="binding site" evidence="6">
    <location>
        <position position="221"/>
    </location>
    <ligand>
        <name>substrate</name>
    </ligand>
</feature>
<feature type="active site" description="Charge relay system" evidence="5">
    <location>
        <position position="146"/>
    </location>
</feature>
<feature type="active site" description="Acyl-ester intermediate" evidence="5">
    <location>
        <position position="245"/>
    </location>
</feature>
<dbReference type="GO" id="GO:0004040">
    <property type="term" value="F:amidase activity"/>
    <property type="evidence" value="ECO:0007669"/>
    <property type="project" value="UniProtKB-EC"/>
</dbReference>
<dbReference type="PIRSF" id="PIRSF001221">
    <property type="entry name" value="Amidase_fungi"/>
    <property type="match status" value="1"/>
</dbReference>
<organism evidence="9 10">
    <name type="scientific">Mollisia scopiformis</name>
    <name type="common">Conifer needle endophyte fungus</name>
    <name type="synonym">Phialocephala scopiformis</name>
    <dbReference type="NCBI Taxonomy" id="149040"/>
    <lineage>
        <taxon>Eukaryota</taxon>
        <taxon>Fungi</taxon>
        <taxon>Dikarya</taxon>
        <taxon>Ascomycota</taxon>
        <taxon>Pezizomycotina</taxon>
        <taxon>Leotiomycetes</taxon>
        <taxon>Helotiales</taxon>
        <taxon>Mollisiaceae</taxon>
        <taxon>Mollisia</taxon>
    </lineage>
</organism>
<evidence type="ECO:0000256" key="2">
    <source>
        <dbReference type="ARBA" id="ARBA00009199"/>
    </source>
</evidence>
<dbReference type="SUPFAM" id="SSF75304">
    <property type="entry name" value="Amidase signature (AS) enzymes"/>
    <property type="match status" value="1"/>
</dbReference>
<feature type="domain" description="Amidase" evidence="8">
    <location>
        <begin position="91"/>
        <end position="536"/>
    </location>
</feature>
<dbReference type="Proteomes" id="UP000070700">
    <property type="component" value="Unassembled WGS sequence"/>
</dbReference>
<protein>
    <recommendedName>
        <fullName evidence="3">amidase</fullName>
        <ecNumber evidence="3">3.5.1.4</ecNumber>
    </recommendedName>
</protein>
<evidence type="ECO:0000313" key="10">
    <source>
        <dbReference type="Proteomes" id="UP000070700"/>
    </source>
</evidence>
<dbReference type="InterPro" id="IPR023631">
    <property type="entry name" value="Amidase_dom"/>
</dbReference>
<dbReference type="OrthoDB" id="6428749at2759"/>
<dbReference type="Gene3D" id="3.90.1300.10">
    <property type="entry name" value="Amidase signature (AS) domain"/>
    <property type="match status" value="1"/>
</dbReference>
<dbReference type="RefSeq" id="XP_018073697.1">
    <property type="nucleotide sequence ID" value="XM_018218297.1"/>
</dbReference>
<feature type="active site" description="Charge relay system" evidence="5">
    <location>
        <position position="221"/>
    </location>
</feature>
<reference evidence="9 10" key="1">
    <citation type="submission" date="2015-10" db="EMBL/GenBank/DDBJ databases">
        <title>Full genome of DAOMC 229536 Phialocephala scopiformis, a fungal endophyte of spruce producing the potent anti-insectan compound rugulosin.</title>
        <authorList>
            <consortium name="DOE Joint Genome Institute"/>
            <person name="Walker A.K."/>
            <person name="Frasz S.L."/>
            <person name="Seifert K.A."/>
            <person name="Miller J.D."/>
            <person name="Mondo S.J."/>
            <person name="Labutti K."/>
            <person name="Lipzen A."/>
            <person name="Dockter R."/>
            <person name="Kennedy M."/>
            <person name="Grigoriev I.V."/>
            <person name="Spatafora J.W."/>
        </authorList>
    </citation>
    <scope>NUCLEOTIDE SEQUENCE [LARGE SCALE GENOMIC DNA]</scope>
    <source>
        <strain evidence="9 10">CBS 120377</strain>
    </source>
</reference>